<evidence type="ECO:0000313" key="2">
    <source>
        <dbReference type="WBParaSite" id="nRc.2.0.1.t43723-RA"/>
    </source>
</evidence>
<dbReference type="Proteomes" id="UP000887565">
    <property type="component" value="Unplaced"/>
</dbReference>
<proteinExistence type="predicted"/>
<evidence type="ECO:0000313" key="1">
    <source>
        <dbReference type="Proteomes" id="UP000887565"/>
    </source>
</evidence>
<dbReference type="WBParaSite" id="nRc.2.0.1.t43723-RA">
    <property type="protein sequence ID" value="nRc.2.0.1.t43723-RA"/>
    <property type="gene ID" value="nRc.2.0.1.g43723"/>
</dbReference>
<dbReference type="AlphaFoldDB" id="A0A915L1T7"/>
<sequence>MGAVVIHLAVCGAALVRPDHVTDEDHAKAAAAALIEDLTEEQIKMATRRRSVASTLMVDPSARTTIIGRLQRAALPVLIVCNFVWHMGE</sequence>
<accession>A0A915L1T7</accession>
<reference evidence="2" key="1">
    <citation type="submission" date="2022-11" db="UniProtKB">
        <authorList>
            <consortium name="WormBaseParasite"/>
        </authorList>
    </citation>
    <scope>IDENTIFICATION</scope>
</reference>
<protein>
    <submittedName>
        <fullName evidence="2">Uncharacterized protein</fullName>
    </submittedName>
</protein>
<organism evidence="1 2">
    <name type="scientific">Romanomermis culicivorax</name>
    <name type="common">Nematode worm</name>
    <dbReference type="NCBI Taxonomy" id="13658"/>
    <lineage>
        <taxon>Eukaryota</taxon>
        <taxon>Metazoa</taxon>
        <taxon>Ecdysozoa</taxon>
        <taxon>Nematoda</taxon>
        <taxon>Enoplea</taxon>
        <taxon>Dorylaimia</taxon>
        <taxon>Mermithida</taxon>
        <taxon>Mermithoidea</taxon>
        <taxon>Mermithidae</taxon>
        <taxon>Romanomermis</taxon>
    </lineage>
</organism>
<keyword evidence="1" id="KW-1185">Reference proteome</keyword>
<name>A0A915L1T7_ROMCU</name>